<reference evidence="5" key="1">
    <citation type="submission" date="2020-11" db="EMBL/GenBank/DDBJ databases">
        <authorList>
            <person name="Tran Van P."/>
        </authorList>
    </citation>
    <scope>NUCLEOTIDE SEQUENCE</scope>
</reference>
<feature type="compositionally biased region" description="Basic and acidic residues" evidence="3">
    <location>
        <begin position="18"/>
        <end position="36"/>
    </location>
</feature>
<dbReference type="InterPro" id="IPR051093">
    <property type="entry name" value="Neuroligin/BSAL"/>
</dbReference>
<dbReference type="Proteomes" id="UP000677054">
    <property type="component" value="Unassembled WGS sequence"/>
</dbReference>
<dbReference type="AlphaFoldDB" id="A0A7R9A7G2"/>
<evidence type="ECO:0000256" key="2">
    <source>
        <dbReference type="ARBA" id="ARBA00023180"/>
    </source>
</evidence>
<feature type="region of interest" description="Disordered" evidence="3">
    <location>
        <begin position="1"/>
        <end position="36"/>
    </location>
</feature>
<proteinExistence type="inferred from homology"/>
<dbReference type="PANTHER" id="PTHR43903">
    <property type="entry name" value="NEUROLIGIN"/>
    <property type="match status" value="1"/>
</dbReference>
<feature type="domain" description="Carboxylesterase type B" evidence="4">
    <location>
        <begin position="48"/>
        <end position="251"/>
    </location>
</feature>
<organism evidence="5">
    <name type="scientific">Darwinula stevensoni</name>
    <dbReference type="NCBI Taxonomy" id="69355"/>
    <lineage>
        <taxon>Eukaryota</taxon>
        <taxon>Metazoa</taxon>
        <taxon>Ecdysozoa</taxon>
        <taxon>Arthropoda</taxon>
        <taxon>Crustacea</taxon>
        <taxon>Oligostraca</taxon>
        <taxon>Ostracoda</taxon>
        <taxon>Podocopa</taxon>
        <taxon>Podocopida</taxon>
        <taxon>Darwinulocopina</taxon>
        <taxon>Darwinuloidea</taxon>
        <taxon>Darwinulidae</taxon>
        <taxon>Darwinula</taxon>
    </lineage>
</organism>
<protein>
    <recommendedName>
        <fullName evidence="4">Carboxylesterase type B domain-containing protein</fullName>
    </recommendedName>
</protein>
<keyword evidence="6" id="KW-1185">Reference proteome</keyword>
<dbReference type="SUPFAM" id="SSF53474">
    <property type="entry name" value="alpha/beta-Hydrolases"/>
    <property type="match status" value="1"/>
</dbReference>
<evidence type="ECO:0000313" key="5">
    <source>
        <dbReference type="EMBL" id="CAD7247705.1"/>
    </source>
</evidence>
<gene>
    <name evidence="5" type="ORF">DSTB1V02_LOCUS7530</name>
</gene>
<evidence type="ECO:0000313" key="6">
    <source>
        <dbReference type="Proteomes" id="UP000677054"/>
    </source>
</evidence>
<dbReference type="Pfam" id="PF00135">
    <property type="entry name" value="COesterase"/>
    <property type="match status" value="1"/>
</dbReference>
<sequence length="386" mass="43101">MSVAPTLERGCKARPGWRRGEEHSAEDRRAAEDGPTKSRSHVRSFFLVSEALFQRLVLLSGTAFGPNSVAADDEAEDLESLFGCEEPNCPFASLHFRDLLDRKPKWKDRRPIVDRAIVSDDNVTFVPEIKFRGEIPYETLVGVLESEGTYLVPETFLEEGCTEEERTTRFDSLLESRYDAHLVEVREIVNYEYTEWGSGQRRDPRKCLESLIASYSDALFGAPAVSLADTMSSLNATVFLFVHNLVLSTSSKRSERRRRNEDRREKSGVAFLRPSLQEAPGTSSPFVRPRFGRRVESEDHVLAVSDRDVVRSGSKGETTPPAVRVEGSILSSKFDTRDRETHDSNARVLEVGRTSSVAVASVEGGMDAADATVRETRKRGAVRPIS</sequence>
<dbReference type="InterPro" id="IPR029058">
    <property type="entry name" value="AB_hydrolase_fold"/>
</dbReference>
<name>A0A7R9A7G2_9CRUS</name>
<accession>A0A7R9A7G2</accession>
<comment type="similarity">
    <text evidence="1">Belongs to the type-B carboxylesterase/lipase family.</text>
</comment>
<dbReference type="Gene3D" id="3.40.50.1820">
    <property type="entry name" value="alpha/beta hydrolase"/>
    <property type="match status" value="1"/>
</dbReference>
<evidence type="ECO:0000259" key="4">
    <source>
        <dbReference type="Pfam" id="PF00135"/>
    </source>
</evidence>
<evidence type="ECO:0000256" key="1">
    <source>
        <dbReference type="ARBA" id="ARBA00005964"/>
    </source>
</evidence>
<dbReference type="EMBL" id="LR901064">
    <property type="protein sequence ID" value="CAD7247705.1"/>
    <property type="molecule type" value="Genomic_DNA"/>
</dbReference>
<evidence type="ECO:0000256" key="3">
    <source>
        <dbReference type="SAM" id="MobiDB-lite"/>
    </source>
</evidence>
<keyword evidence="2" id="KW-0325">Glycoprotein</keyword>
<dbReference type="InterPro" id="IPR002018">
    <property type="entry name" value="CarbesteraseB"/>
</dbReference>
<dbReference type="EMBL" id="CAJPEV010001547">
    <property type="protein sequence ID" value="CAG0893234.1"/>
    <property type="molecule type" value="Genomic_DNA"/>
</dbReference>